<protein>
    <submittedName>
        <fullName evidence="1">Uncharacterized protein</fullName>
    </submittedName>
</protein>
<organism evidence="1 2">
    <name type="scientific">Pomacea canaliculata</name>
    <name type="common">Golden apple snail</name>
    <dbReference type="NCBI Taxonomy" id="400727"/>
    <lineage>
        <taxon>Eukaryota</taxon>
        <taxon>Metazoa</taxon>
        <taxon>Spiralia</taxon>
        <taxon>Lophotrochozoa</taxon>
        <taxon>Mollusca</taxon>
        <taxon>Gastropoda</taxon>
        <taxon>Caenogastropoda</taxon>
        <taxon>Architaenioglossa</taxon>
        <taxon>Ampullarioidea</taxon>
        <taxon>Ampullariidae</taxon>
        <taxon>Pomacea</taxon>
    </lineage>
</organism>
<keyword evidence="2" id="KW-1185">Reference proteome</keyword>
<proteinExistence type="predicted"/>
<sequence length="261" mass="28294">MSLDTKNVTSDDVASGAGSLEMRKLRHVEAELEVLRRTVTEIKAGVQCGSQSPHANVLQEVTSEIQALRSQFQGLQLQRELSVLRSDLLLAQSAMPADTGSKPVGRAPQIGAVYERWGNSGCPNGTQLVYSGLIGGSYYTHTGAAANALCLPLNPVLDNNPGASDLTGIYGAELQVTPLPRHNFDPLCAVCRSPRATILMVPAASACPSGWTVEYSGYSCRTLQSRCSDRIHLCRQRAAHAHWVPQGRRRQCLLLRRCCVR</sequence>
<dbReference type="PANTHER" id="PTHR24024:SF18">
    <property type="entry name" value="SHORT-CHAIN COLLAGEN C4-LIKE"/>
    <property type="match status" value="1"/>
</dbReference>
<dbReference type="GO" id="GO:0005615">
    <property type="term" value="C:extracellular space"/>
    <property type="evidence" value="ECO:0007669"/>
    <property type="project" value="TreeGrafter"/>
</dbReference>
<dbReference type="Proteomes" id="UP000245119">
    <property type="component" value="Linkage Group LG9"/>
</dbReference>
<dbReference type="PANTHER" id="PTHR24024">
    <property type="entry name" value="PULMONARY SURFACTANT-ASSOCIATED PROTEIN A"/>
    <property type="match status" value="1"/>
</dbReference>
<evidence type="ECO:0000313" key="1">
    <source>
        <dbReference type="EMBL" id="PVD25174.1"/>
    </source>
</evidence>
<evidence type="ECO:0000313" key="2">
    <source>
        <dbReference type="Proteomes" id="UP000245119"/>
    </source>
</evidence>
<comment type="caution">
    <text evidence="1">The sequence shown here is derived from an EMBL/GenBank/DDBJ whole genome shotgun (WGS) entry which is preliminary data.</text>
</comment>
<accession>A0A2T7NVJ5</accession>
<dbReference type="InterPro" id="IPR051077">
    <property type="entry name" value="Ca-dependent_lectin"/>
</dbReference>
<gene>
    <name evidence="1" type="ORF">C0Q70_15672</name>
</gene>
<dbReference type="OrthoDB" id="6117306at2759"/>
<name>A0A2T7NVJ5_POMCA</name>
<reference evidence="1 2" key="1">
    <citation type="submission" date="2018-04" db="EMBL/GenBank/DDBJ databases">
        <title>The genome of golden apple snail Pomacea canaliculata provides insight into stress tolerance and invasive adaptation.</title>
        <authorList>
            <person name="Liu C."/>
            <person name="Liu B."/>
            <person name="Ren Y."/>
            <person name="Zhang Y."/>
            <person name="Wang H."/>
            <person name="Li S."/>
            <person name="Jiang F."/>
            <person name="Yin L."/>
            <person name="Zhang G."/>
            <person name="Qian W."/>
            <person name="Fan W."/>
        </authorList>
    </citation>
    <scope>NUCLEOTIDE SEQUENCE [LARGE SCALE GENOMIC DNA]</scope>
    <source>
        <strain evidence="1">SZHN2017</strain>
        <tissue evidence="1">Muscle</tissue>
    </source>
</reference>
<dbReference type="AlphaFoldDB" id="A0A2T7NVJ5"/>
<dbReference type="EMBL" id="PZQS01000009">
    <property type="protein sequence ID" value="PVD25174.1"/>
    <property type="molecule type" value="Genomic_DNA"/>
</dbReference>